<evidence type="ECO:0000313" key="3">
    <source>
        <dbReference type="Proteomes" id="UP000288215"/>
    </source>
</evidence>
<dbReference type="CDD" id="cd00093">
    <property type="entry name" value="HTH_XRE"/>
    <property type="match status" value="1"/>
</dbReference>
<organism evidence="2 3">
    <name type="scientific">Methanosuratincola subterraneus</name>
    <dbReference type="NCBI Taxonomy" id="2593994"/>
    <lineage>
        <taxon>Archaea</taxon>
        <taxon>Thermoproteota</taxon>
        <taxon>Methanosuratincolia</taxon>
        <taxon>Candidatus Methanomethylicales</taxon>
        <taxon>Candidatus Methanomethylicaceae</taxon>
        <taxon>Candidatus Methanosuratincola (ex Vanwonterghem et al. 2016)</taxon>
    </lineage>
</organism>
<gene>
    <name evidence="2" type="ORF">Metus_0618</name>
</gene>
<dbReference type="Pfam" id="PF10120">
    <property type="entry name" value="ThiN"/>
    <property type="match status" value="1"/>
</dbReference>
<name>A0A3S4UHB5_METS7</name>
<comment type="caution">
    <text evidence="2">The sequence shown here is derived from an EMBL/GenBank/DDBJ whole genome shotgun (WGS) entry which is preliminary data.</text>
</comment>
<evidence type="ECO:0000313" key="2">
    <source>
        <dbReference type="EMBL" id="RWX73839.1"/>
    </source>
</evidence>
<sequence length="320" mass="35732">MNPPCELTVKELLPILRTLVAKELAENHAYTQTKIAKKLGVTQAAVSGYLTQQLTDASTEPFSLKELREIAKSLASEITMKRFSNADMINNICEICLNLRRGGTICHAHKTRIPELEEERCNICMQLHMSLTDLSDMRRATLSDLTVAVSMIENTPEFVELEPQVLSNMVMALKNAKGISDVAGIPGRLVKIRGKVMSLMDPEFGVSNHLAKLLLRVMRVNPEVRSVINTAYNEDVAEVINKMGFVCALFDRTPLQKGEEELFEFAESAFTENRGWVDVIVDMGGVGIEPNAYFFEKNALRLADRIVRVARLVAARKAHK</sequence>
<dbReference type="EMBL" id="RXGA01000002">
    <property type="protein sequence ID" value="RWX73839.1"/>
    <property type="molecule type" value="Genomic_DNA"/>
</dbReference>
<dbReference type="InterPro" id="IPR001387">
    <property type="entry name" value="Cro/C1-type_HTH"/>
</dbReference>
<dbReference type="GO" id="GO:0003677">
    <property type="term" value="F:DNA binding"/>
    <property type="evidence" value="ECO:0007669"/>
    <property type="project" value="InterPro"/>
</dbReference>
<dbReference type="InterPro" id="IPR010982">
    <property type="entry name" value="Lambda_DNA-bd_dom_sf"/>
</dbReference>
<dbReference type="AlphaFoldDB" id="A0A3S4UHB5"/>
<accession>A0A3S4UHB5</accession>
<evidence type="ECO:0000259" key="1">
    <source>
        <dbReference type="Pfam" id="PF10120"/>
    </source>
</evidence>
<dbReference type="Gene3D" id="3.40.225.10">
    <property type="entry name" value="Class II aldolase/adducin N-terminal domain"/>
    <property type="match status" value="1"/>
</dbReference>
<reference evidence="2 3" key="1">
    <citation type="submission" date="2018-12" db="EMBL/GenBank/DDBJ databases">
        <title>The complete genome of the methanogenic archaea of the candidate phylum Verstraetearchaeota, obtained from the metagenome of underground thermal water.</title>
        <authorList>
            <person name="Kadnikov V.V."/>
            <person name="Mardanov A.V."/>
            <person name="Beletsky A.V."/>
            <person name="Karnachuk O.V."/>
            <person name="Ravin N.V."/>
        </authorList>
    </citation>
    <scope>NUCLEOTIDE SEQUENCE [LARGE SCALE GENOMIC DNA]</scope>
    <source>
        <strain evidence="2">Ch88</strain>
    </source>
</reference>
<proteinExistence type="predicted"/>
<dbReference type="PANTHER" id="PTHR40730:SF4">
    <property type="entry name" value="TRANSCRIPTIONAL REGULATOR"/>
    <property type="match status" value="1"/>
</dbReference>
<protein>
    <recommendedName>
        <fullName evidence="1">Thiamine-phosphate synthase ThiN domain-containing protein</fullName>
    </recommendedName>
</protein>
<dbReference type="Proteomes" id="UP000288215">
    <property type="component" value="Unassembled WGS sequence"/>
</dbReference>
<dbReference type="SUPFAM" id="SSF53639">
    <property type="entry name" value="AraD/HMP-PK domain-like"/>
    <property type="match status" value="1"/>
</dbReference>
<dbReference type="InterPro" id="IPR036409">
    <property type="entry name" value="Aldolase_II/adducin_N_sf"/>
</dbReference>
<dbReference type="InterPro" id="IPR019293">
    <property type="entry name" value="ThiN"/>
</dbReference>
<feature type="domain" description="Thiamine-phosphate synthase ThiN" evidence="1">
    <location>
        <begin position="145"/>
        <end position="307"/>
    </location>
</feature>
<dbReference type="Gene3D" id="1.10.260.40">
    <property type="entry name" value="lambda repressor-like DNA-binding domains"/>
    <property type="match status" value="1"/>
</dbReference>
<dbReference type="PANTHER" id="PTHR40730">
    <property type="entry name" value="TRANSCRIPTIONAL REGULATOR PROTEIN-LIKE PROTEIN"/>
    <property type="match status" value="1"/>
</dbReference>